<keyword evidence="11 13" id="KW-0472">Membrane</keyword>
<dbReference type="AlphaFoldDB" id="A0A410WZM0"/>
<dbReference type="Proteomes" id="UP000288943">
    <property type="component" value="Chromosome"/>
</dbReference>
<feature type="transmembrane region" description="Helical" evidence="13">
    <location>
        <begin position="60"/>
        <end position="84"/>
    </location>
</feature>
<dbReference type="RefSeq" id="WP_042227225.1">
    <property type="nucleotide sequence ID" value="NZ_CP026520.1"/>
</dbReference>
<dbReference type="SMART" id="SM00304">
    <property type="entry name" value="HAMP"/>
    <property type="match status" value="1"/>
</dbReference>
<comment type="subcellular location">
    <subcellularLocation>
        <location evidence="2">Cell membrane</location>
        <topology evidence="2">Multi-pass membrane protein</topology>
    </subcellularLocation>
</comment>
<evidence type="ECO:0000259" key="15">
    <source>
        <dbReference type="PROSITE" id="PS50885"/>
    </source>
</evidence>
<dbReference type="PROSITE" id="PS50885">
    <property type="entry name" value="HAMP"/>
    <property type="match status" value="1"/>
</dbReference>
<feature type="transmembrane region" description="Helical" evidence="13">
    <location>
        <begin position="7"/>
        <end position="30"/>
    </location>
</feature>
<keyword evidence="12" id="KW-0175">Coiled coil</keyword>
<dbReference type="InterPro" id="IPR005467">
    <property type="entry name" value="His_kinase_dom"/>
</dbReference>
<dbReference type="OrthoDB" id="9813151at2"/>
<dbReference type="EMBL" id="CP026520">
    <property type="protein sequence ID" value="QAV19854.1"/>
    <property type="molecule type" value="Genomic_DNA"/>
</dbReference>
<keyword evidence="6" id="KW-0808">Transferase</keyword>
<dbReference type="CDD" id="cd00075">
    <property type="entry name" value="HATPase"/>
    <property type="match status" value="1"/>
</dbReference>
<dbReference type="SUPFAM" id="SSF158472">
    <property type="entry name" value="HAMP domain-like"/>
    <property type="match status" value="1"/>
</dbReference>
<evidence type="ECO:0000313" key="18">
    <source>
        <dbReference type="Proteomes" id="UP000288943"/>
    </source>
</evidence>
<feature type="domain" description="Histidine kinase" evidence="14">
    <location>
        <begin position="145"/>
        <end position="357"/>
    </location>
</feature>
<keyword evidence="13" id="KW-0812">Transmembrane</keyword>
<evidence type="ECO:0000256" key="6">
    <source>
        <dbReference type="ARBA" id="ARBA00022679"/>
    </source>
</evidence>
<evidence type="ECO:0000313" key="16">
    <source>
        <dbReference type="EMBL" id="MCY9596831.1"/>
    </source>
</evidence>
<proteinExistence type="predicted"/>
<dbReference type="InterPro" id="IPR036097">
    <property type="entry name" value="HisK_dim/P_sf"/>
</dbReference>
<evidence type="ECO:0000256" key="9">
    <source>
        <dbReference type="ARBA" id="ARBA00022840"/>
    </source>
</evidence>
<dbReference type="InterPro" id="IPR004358">
    <property type="entry name" value="Sig_transdc_His_kin-like_C"/>
</dbReference>
<dbReference type="KEGG" id="pchi:PC41400_20210"/>
<dbReference type="Proteomes" id="UP001527202">
    <property type="component" value="Unassembled WGS sequence"/>
</dbReference>
<dbReference type="SMART" id="SM00388">
    <property type="entry name" value="HisKA"/>
    <property type="match status" value="1"/>
</dbReference>
<gene>
    <name evidence="16" type="ORF">M5X16_13705</name>
    <name evidence="17" type="ORF">PC41400_20210</name>
</gene>
<dbReference type="Gene3D" id="3.30.565.10">
    <property type="entry name" value="Histidine kinase-like ATPase, C-terminal domain"/>
    <property type="match status" value="1"/>
</dbReference>
<reference evidence="16 19" key="2">
    <citation type="submission" date="2022-05" db="EMBL/GenBank/DDBJ databases">
        <title>Genome Sequencing of Bee-Associated Microbes.</title>
        <authorList>
            <person name="Dunlap C."/>
        </authorList>
    </citation>
    <scope>NUCLEOTIDE SEQUENCE [LARGE SCALE GENOMIC DNA]</scope>
    <source>
        <strain evidence="16 19">NRRL B-23120</strain>
    </source>
</reference>
<dbReference type="Pfam" id="PF00512">
    <property type="entry name" value="HisKA"/>
    <property type="match status" value="1"/>
</dbReference>
<dbReference type="GeneID" id="95377119"/>
<keyword evidence="13" id="KW-1133">Transmembrane helix</keyword>
<comment type="catalytic activity">
    <reaction evidence="1">
        <text>ATP + protein L-histidine = ADP + protein N-phospho-L-histidine.</text>
        <dbReference type="EC" id="2.7.13.3"/>
    </reaction>
</comment>
<dbReference type="GO" id="GO:0005886">
    <property type="term" value="C:plasma membrane"/>
    <property type="evidence" value="ECO:0007669"/>
    <property type="project" value="UniProtKB-SubCell"/>
</dbReference>
<dbReference type="InterPro" id="IPR003661">
    <property type="entry name" value="HisK_dim/P_dom"/>
</dbReference>
<keyword evidence="19" id="KW-1185">Reference proteome</keyword>
<accession>A0A410WZM0</accession>
<dbReference type="SMART" id="SM00387">
    <property type="entry name" value="HATPase_c"/>
    <property type="match status" value="1"/>
</dbReference>
<dbReference type="FunFam" id="3.30.565.10:FF:000006">
    <property type="entry name" value="Sensor histidine kinase WalK"/>
    <property type="match status" value="1"/>
</dbReference>
<dbReference type="PANTHER" id="PTHR45453">
    <property type="entry name" value="PHOSPHATE REGULON SENSOR PROTEIN PHOR"/>
    <property type="match status" value="1"/>
</dbReference>
<name>A0A410WZM0_9BACL</name>
<evidence type="ECO:0000256" key="1">
    <source>
        <dbReference type="ARBA" id="ARBA00000085"/>
    </source>
</evidence>
<feature type="coiled-coil region" evidence="12">
    <location>
        <begin position="118"/>
        <end position="145"/>
    </location>
</feature>
<dbReference type="Gene3D" id="6.10.340.10">
    <property type="match status" value="1"/>
</dbReference>
<protein>
    <recommendedName>
        <fullName evidence="3">histidine kinase</fullName>
        <ecNumber evidence="3">2.7.13.3</ecNumber>
    </recommendedName>
</protein>
<feature type="domain" description="HAMP" evidence="15">
    <location>
        <begin position="85"/>
        <end position="137"/>
    </location>
</feature>
<dbReference type="GO" id="GO:0005524">
    <property type="term" value="F:ATP binding"/>
    <property type="evidence" value="ECO:0007669"/>
    <property type="project" value="UniProtKB-KW"/>
</dbReference>
<dbReference type="Pfam" id="PF00672">
    <property type="entry name" value="HAMP"/>
    <property type="match status" value="1"/>
</dbReference>
<dbReference type="PRINTS" id="PR00344">
    <property type="entry name" value="BCTRLSENSOR"/>
</dbReference>
<dbReference type="CDD" id="cd00082">
    <property type="entry name" value="HisKA"/>
    <property type="match status" value="1"/>
</dbReference>
<dbReference type="GO" id="GO:0004721">
    <property type="term" value="F:phosphoprotein phosphatase activity"/>
    <property type="evidence" value="ECO:0007669"/>
    <property type="project" value="TreeGrafter"/>
</dbReference>
<keyword evidence="7" id="KW-0547">Nucleotide-binding</keyword>
<dbReference type="CDD" id="cd06225">
    <property type="entry name" value="HAMP"/>
    <property type="match status" value="1"/>
</dbReference>
<keyword evidence="8" id="KW-0418">Kinase</keyword>
<dbReference type="SUPFAM" id="SSF55874">
    <property type="entry name" value="ATPase domain of HSP90 chaperone/DNA topoisomerase II/histidine kinase"/>
    <property type="match status" value="1"/>
</dbReference>
<evidence type="ECO:0000259" key="14">
    <source>
        <dbReference type="PROSITE" id="PS50109"/>
    </source>
</evidence>
<organism evidence="17 18">
    <name type="scientific">Paenibacillus chitinolyticus</name>
    <dbReference type="NCBI Taxonomy" id="79263"/>
    <lineage>
        <taxon>Bacteria</taxon>
        <taxon>Bacillati</taxon>
        <taxon>Bacillota</taxon>
        <taxon>Bacilli</taxon>
        <taxon>Bacillales</taxon>
        <taxon>Paenibacillaceae</taxon>
        <taxon>Paenibacillus</taxon>
    </lineage>
</organism>
<dbReference type="InterPro" id="IPR036890">
    <property type="entry name" value="HATPase_C_sf"/>
</dbReference>
<reference evidence="17 18" key="1">
    <citation type="submission" date="2018-01" db="EMBL/GenBank/DDBJ databases">
        <title>The whole genome sequencing and assembly of Paenibacillus chitinolyticus KCCM 41400 strain.</title>
        <authorList>
            <person name="Kim J.-Y."/>
            <person name="Park M.-K."/>
            <person name="Lee Y.-J."/>
            <person name="Yi H."/>
            <person name="Bahn Y.-S."/>
            <person name="Kim J.F."/>
            <person name="Lee D.-W."/>
        </authorList>
    </citation>
    <scope>NUCLEOTIDE SEQUENCE [LARGE SCALE GENOMIC DNA]</scope>
    <source>
        <strain evidence="17 18">KCCM 41400</strain>
    </source>
</reference>
<dbReference type="Pfam" id="PF02518">
    <property type="entry name" value="HATPase_c"/>
    <property type="match status" value="1"/>
</dbReference>
<sequence>MKKKLHVRLAVMIVAMATGILIISTATILISTHYHITMYMNQADGAMHDMPRLNTHLEQAIMQSVLWTFLGSIMLAACMGYFVARRVSAPLVEMKAVAEKMTGGQLDSRTAVGGDDELAELGRSINELAEQLQRLEKIRVTMTEDIAHELRTPLATLKSHMRALEDGIWEPTPERIHSCYEEIVRLADLINELEELNELDSPVFRLTRTKVPLDTVMEKVKAFMSAAFLEKRIRFTVDAPRNVYLDADPDRLTQILVNLLGNALTYTSPDGEVALKGRRAGDKVLITVKDTGPGIRENDLPYIFERFYRGDKSRNRRSGGSGLGLAIVSKLVQAHGGRISAANEGGAVFLIVLSAAQPPPAAIKTQILRETDSGDE</sequence>
<evidence type="ECO:0000256" key="4">
    <source>
        <dbReference type="ARBA" id="ARBA00022475"/>
    </source>
</evidence>
<evidence type="ECO:0000256" key="11">
    <source>
        <dbReference type="ARBA" id="ARBA00023136"/>
    </source>
</evidence>
<dbReference type="InterPro" id="IPR003594">
    <property type="entry name" value="HATPase_dom"/>
</dbReference>
<keyword evidence="9 16" id="KW-0067">ATP-binding</keyword>
<dbReference type="EMBL" id="JAMDMJ010000015">
    <property type="protein sequence ID" value="MCY9596831.1"/>
    <property type="molecule type" value="Genomic_DNA"/>
</dbReference>
<keyword evidence="4" id="KW-1003">Cell membrane</keyword>
<dbReference type="EC" id="2.7.13.3" evidence="3"/>
<evidence type="ECO:0000256" key="10">
    <source>
        <dbReference type="ARBA" id="ARBA00023012"/>
    </source>
</evidence>
<evidence type="ECO:0000256" key="2">
    <source>
        <dbReference type="ARBA" id="ARBA00004651"/>
    </source>
</evidence>
<dbReference type="PROSITE" id="PS50109">
    <property type="entry name" value="HIS_KIN"/>
    <property type="match status" value="1"/>
</dbReference>
<evidence type="ECO:0000256" key="5">
    <source>
        <dbReference type="ARBA" id="ARBA00022553"/>
    </source>
</evidence>
<evidence type="ECO:0000256" key="7">
    <source>
        <dbReference type="ARBA" id="ARBA00022741"/>
    </source>
</evidence>
<keyword evidence="5" id="KW-0597">Phosphoprotein</keyword>
<dbReference type="SUPFAM" id="SSF47384">
    <property type="entry name" value="Homodimeric domain of signal transducing histidine kinase"/>
    <property type="match status" value="1"/>
</dbReference>
<dbReference type="InterPro" id="IPR050351">
    <property type="entry name" value="BphY/WalK/GraS-like"/>
</dbReference>
<dbReference type="GO" id="GO:0000155">
    <property type="term" value="F:phosphorelay sensor kinase activity"/>
    <property type="evidence" value="ECO:0007669"/>
    <property type="project" value="InterPro"/>
</dbReference>
<evidence type="ECO:0000256" key="12">
    <source>
        <dbReference type="SAM" id="Coils"/>
    </source>
</evidence>
<evidence type="ECO:0000313" key="17">
    <source>
        <dbReference type="EMBL" id="QAV19854.1"/>
    </source>
</evidence>
<dbReference type="PANTHER" id="PTHR45453:SF1">
    <property type="entry name" value="PHOSPHATE REGULON SENSOR PROTEIN PHOR"/>
    <property type="match status" value="1"/>
</dbReference>
<evidence type="ECO:0000256" key="3">
    <source>
        <dbReference type="ARBA" id="ARBA00012438"/>
    </source>
</evidence>
<dbReference type="Gene3D" id="1.10.287.130">
    <property type="match status" value="1"/>
</dbReference>
<dbReference type="GO" id="GO:0016036">
    <property type="term" value="P:cellular response to phosphate starvation"/>
    <property type="evidence" value="ECO:0007669"/>
    <property type="project" value="TreeGrafter"/>
</dbReference>
<evidence type="ECO:0000313" key="19">
    <source>
        <dbReference type="Proteomes" id="UP001527202"/>
    </source>
</evidence>
<keyword evidence="10" id="KW-0902">Two-component regulatory system</keyword>
<evidence type="ECO:0000256" key="8">
    <source>
        <dbReference type="ARBA" id="ARBA00022777"/>
    </source>
</evidence>
<dbReference type="InterPro" id="IPR003660">
    <property type="entry name" value="HAMP_dom"/>
</dbReference>
<evidence type="ECO:0000256" key="13">
    <source>
        <dbReference type="SAM" id="Phobius"/>
    </source>
</evidence>